<dbReference type="InterPro" id="IPR001584">
    <property type="entry name" value="Integrase_cat-core"/>
</dbReference>
<accession>A0ABQ8L5N2</accession>
<dbReference type="SUPFAM" id="SSF56672">
    <property type="entry name" value="DNA/RNA polymerases"/>
    <property type="match status" value="1"/>
</dbReference>
<feature type="region of interest" description="Disordered" evidence="1">
    <location>
        <begin position="1023"/>
        <end position="1055"/>
    </location>
</feature>
<sequence length="1329" mass="151105">MLVHLFGAVSSPSCANYALKKTAEDNEGRVGKEVLNTIRRNFYVDDCLTSLPDEDAAISLIQDLRAVCATGGFRLTKWTSNNRSVLASIPNEEKAKEVKELDLDKDKLPVERALGIQWSTEADSFYFKINLKEQQPTKRTILSTVNSIYDPIGFLAPLILPAKRIQQELCRVNCGWDDKIPDGLIKNWEKWLDGLNKLNNLSIHRCFKPSNYGKIQTAQLHHFSDASEEGYGIASYLRFTNITGAVHVAFVLGKARVAPLKPVTIPRLELAAAVLAAQIDRMIKREIEIPCMESVFWTDSTSVLKYIFNDTTRFKTYVANRVRKIRDLSEKSQWRYVNGFLNPADAASRGLSIDSFLGSDRWLHGPEFLLLSESNWPCFPEEQMNNSVDDSEVKKEAMAFSTVMTRAHDPINKFIEHFSSWNSLKRATAWILKFKKMLRLLSQRKKDAHMFHLQSTDPSNLDGFNNKKTEVKAQFGDEELSVEDIIHAEKALVCFVQQQSFKSEILSLKKGHTIKKGSSIYRLDPFLEDGILRVGGRLHKMAIPEDSKHQAILPKNSHLSTILLNHIHQTTGHCGKNQILSKLRQRFWIVHANSAARRLVRNCLICRRWNAPVMEQKMADLPLSRLTCDSPPFTCVGTDYFGPVEVKRGRSLVKRYGVLFTCLVSRAIHLELAFSLEINSCIMALRRFICRRGQVQEIISDNGTNYVGAERELRDCLAQLNHSKIRDAMLNEGIKWSFNPPSGPHYGGVWERLIRTIKKTLYSVLKQQVLDDEGLQTALCEVEAIVNDRPITTISDDVTDPEPLTPNHLLLLKGKPILPPGLFTKNDLYSRRRWRQVQYICDLFWRRWTREYLPLMQERQKWHKVRKNLKLGDIVLIVDDTSPRNSWPVGRIIKTLPDKRGHVRRVLVKTKSNILERPINKLCLLQENLVNHFGSKGIQNILVLLEEEYSEKCLVSELTTQLQHVSPSSNPPPLIHLCLLSRIRLVVSANSAFRVQLSTRLPTSLDGLVDLAIRVDTRLQQRDQRVRQTSVDNQLTHLPVTSSDTEKPKPVSRSQDFSWVPLSSWFFFTFHMGRNSQSPSSQNIFGVHHSLDPEERDRDSKTTTATDEEQVVTGMNAGQRGEIIFPPNCCNKREAREEYISDALAAKIICPSSSPAEGGGTLNIAFFLLGFPTLVNDVLRDMLEKCVFHAQPVPFLRYIISHPYLPDPSWQFVVEVDASEVGAGAILSQRSSSDKMHLCAYFSHRFSPTEHNYDIGNRELLAVKLALEEWRHCRAPKTGGLCQVQENQELKGTFQLKSYDLWGMERQGCKAWCTLGEVLRSCSSSSSSS</sequence>
<dbReference type="Gene3D" id="1.10.340.70">
    <property type="match status" value="1"/>
</dbReference>
<dbReference type="InterPro" id="IPR043502">
    <property type="entry name" value="DNA/RNA_pol_sf"/>
</dbReference>
<keyword evidence="4" id="KW-1185">Reference proteome</keyword>
<dbReference type="SUPFAM" id="SSF53098">
    <property type="entry name" value="Ribonuclease H-like"/>
    <property type="match status" value="1"/>
</dbReference>
<dbReference type="Pfam" id="PF17921">
    <property type="entry name" value="Integrase_H2C2"/>
    <property type="match status" value="1"/>
</dbReference>
<dbReference type="InterPro" id="IPR008042">
    <property type="entry name" value="Retrotrans_Pao"/>
</dbReference>
<dbReference type="Pfam" id="PF05380">
    <property type="entry name" value="Peptidase_A17"/>
    <property type="match status" value="1"/>
</dbReference>
<dbReference type="Proteomes" id="UP000830375">
    <property type="component" value="Unassembled WGS sequence"/>
</dbReference>
<feature type="compositionally biased region" description="Polar residues" evidence="1">
    <location>
        <begin position="1027"/>
        <end position="1043"/>
    </location>
</feature>
<evidence type="ECO:0000313" key="3">
    <source>
        <dbReference type="EMBL" id="KAI2646060.1"/>
    </source>
</evidence>
<dbReference type="InterPro" id="IPR036397">
    <property type="entry name" value="RNaseH_sf"/>
</dbReference>
<feature type="domain" description="Integrase catalytic" evidence="2">
    <location>
        <begin position="628"/>
        <end position="814"/>
    </location>
</feature>
<dbReference type="Pfam" id="PF17919">
    <property type="entry name" value="RT_RNaseH_2"/>
    <property type="match status" value="1"/>
</dbReference>
<evidence type="ECO:0000259" key="2">
    <source>
        <dbReference type="PROSITE" id="PS50994"/>
    </source>
</evidence>
<comment type="caution">
    <text evidence="3">The sequence shown here is derived from an EMBL/GenBank/DDBJ whole genome shotgun (WGS) entry which is preliminary data.</text>
</comment>
<feature type="compositionally biased region" description="Basic and acidic residues" evidence="1">
    <location>
        <begin position="1089"/>
        <end position="1101"/>
    </location>
</feature>
<name>A0ABQ8L5N2_LABRO</name>
<gene>
    <name evidence="3" type="ORF">H4Q32_029429</name>
</gene>
<dbReference type="PANTHER" id="PTHR47331">
    <property type="entry name" value="PHD-TYPE DOMAIN-CONTAINING PROTEIN"/>
    <property type="match status" value="1"/>
</dbReference>
<dbReference type="PROSITE" id="PS50994">
    <property type="entry name" value="INTEGRASE"/>
    <property type="match status" value="1"/>
</dbReference>
<evidence type="ECO:0000313" key="4">
    <source>
        <dbReference type="Proteomes" id="UP000830375"/>
    </source>
</evidence>
<dbReference type="Gene3D" id="3.10.20.370">
    <property type="match status" value="1"/>
</dbReference>
<protein>
    <submittedName>
        <fullName evidence="3">Transposon Tf2-9 polyprotein</fullName>
    </submittedName>
</protein>
<feature type="region of interest" description="Disordered" evidence="1">
    <location>
        <begin position="1077"/>
        <end position="1107"/>
    </location>
</feature>
<dbReference type="InterPro" id="IPR040676">
    <property type="entry name" value="DUF5641"/>
</dbReference>
<reference evidence="3 4" key="1">
    <citation type="submission" date="2022-01" db="EMBL/GenBank/DDBJ databases">
        <title>A high-quality chromosome-level genome assembly of rohu carp, Labeo rohita.</title>
        <authorList>
            <person name="Arick M.A. II"/>
            <person name="Hsu C.-Y."/>
            <person name="Magbanua Z."/>
            <person name="Pechanova O."/>
            <person name="Grover C."/>
            <person name="Miller E."/>
            <person name="Thrash A."/>
            <person name="Ezzel L."/>
            <person name="Alam S."/>
            <person name="Benzie J."/>
            <person name="Hamilton M."/>
            <person name="Karsi A."/>
            <person name="Lawrence M.L."/>
            <person name="Peterson D.G."/>
        </authorList>
    </citation>
    <scope>NUCLEOTIDE SEQUENCE [LARGE SCALE GENOMIC DNA]</scope>
    <source>
        <strain evidence="4">BAU-BD-2019</strain>
        <tissue evidence="3">Blood</tissue>
    </source>
</reference>
<evidence type="ECO:0000256" key="1">
    <source>
        <dbReference type="SAM" id="MobiDB-lite"/>
    </source>
</evidence>
<dbReference type="Pfam" id="PF18701">
    <property type="entry name" value="DUF5641"/>
    <property type="match status" value="1"/>
</dbReference>
<organism evidence="3 4">
    <name type="scientific">Labeo rohita</name>
    <name type="common">Indian major carp</name>
    <name type="synonym">Cyprinus rohita</name>
    <dbReference type="NCBI Taxonomy" id="84645"/>
    <lineage>
        <taxon>Eukaryota</taxon>
        <taxon>Metazoa</taxon>
        <taxon>Chordata</taxon>
        <taxon>Craniata</taxon>
        <taxon>Vertebrata</taxon>
        <taxon>Euteleostomi</taxon>
        <taxon>Actinopterygii</taxon>
        <taxon>Neopterygii</taxon>
        <taxon>Teleostei</taxon>
        <taxon>Ostariophysi</taxon>
        <taxon>Cypriniformes</taxon>
        <taxon>Cyprinidae</taxon>
        <taxon>Labeoninae</taxon>
        <taxon>Labeonini</taxon>
        <taxon>Labeo</taxon>
    </lineage>
</organism>
<dbReference type="InterPro" id="IPR012337">
    <property type="entry name" value="RNaseH-like_sf"/>
</dbReference>
<dbReference type="InterPro" id="IPR041588">
    <property type="entry name" value="Integrase_H2C2"/>
</dbReference>
<dbReference type="Gene3D" id="3.30.420.10">
    <property type="entry name" value="Ribonuclease H-like superfamily/Ribonuclease H"/>
    <property type="match status" value="1"/>
</dbReference>
<dbReference type="EMBL" id="JACTAM010002039">
    <property type="protein sequence ID" value="KAI2646060.1"/>
    <property type="molecule type" value="Genomic_DNA"/>
</dbReference>
<dbReference type="PANTHER" id="PTHR47331:SF1">
    <property type="entry name" value="GAG-LIKE PROTEIN"/>
    <property type="match status" value="1"/>
</dbReference>
<dbReference type="InterPro" id="IPR041577">
    <property type="entry name" value="RT_RNaseH_2"/>
</dbReference>
<proteinExistence type="predicted"/>